<dbReference type="GO" id="GO:0006412">
    <property type="term" value="P:translation"/>
    <property type="evidence" value="ECO:0007669"/>
    <property type="project" value="InterPro"/>
</dbReference>
<evidence type="ECO:0000256" key="7">
    <source>
        <dbReference type="SAM" id="MobiDB-lite"/>
    </source>
</evidence>
<name>A0A150GWN3_GONPE</name>
<evidence type="ECO:0000256" key="1">
    <source>
        <dbReference type="ARBA" id="ARBA00005589"/>
    </source>
</evidence>
<dbReference type="GO" id="GO:0005763">
    <property type="term" value="C:mitochondrial small ribosomal subunit"/>
    <property type="evidence" value="ECO:0007669"/>
    <property type="project" value="TreeGrafter"/>
</dbReference>
<reference evidence="9" key="1">
    <citation type="journal article" date="2016" name="Nat. Commun.">
        <title>The Gonium pectorale genome demonstrates co-option of cell cycle regulation during the evolution of multicellularity.</title>
        <authorList>
            <person name="Hanschen E.R."/>
            <person name="Marriage T.N."/>
            <person name="Ferris P.J."/>
            <person name="Hamaji T."/>
            <person name="Toyoda A."/>
            <person name="Fujiyama A."/>
            <person name="Neme R."/>
            <person name="Noguchi H."/>
            <person name="Minakuchi Y."/>
            <person name="Suzuki M."/>
            <person name="Kawai-Toyooka H."/>
            <person name="Smith D.R."/>
            <person name="Sparks H."/>
            <person name="Anderson J."/>
            <person name="Bakaric R."/>
            <person name="Luria V."/>
            <person name="Karger A."/>
            <person name="Kirschner M.W."/>
            <person name="Durand P.M."/>
            <person name="Michod R.E."/>
            <person name="Nozaki H."/>
            <person name="Olson B.J."/>
        </authorList>
    </citation>
    <scope>NUCLEOTIDE SEQUENCE [LARGE SCALE GENOMIC DNA]</scope>
    <source>
        <strain evidence="9">NIES-2863</strain>
    </source>
</reference>
<dbReference type="AlphaFoldDB" id="A0A150GWN3"/>
<dbReference type="GO" id="GO:0070181">
    <property type="term" value="F:small ribosomal subunit rRNA binding"/>
    <property type="evidence" value="ECO:0007669"/>
    <property type="project" value="TreeGrafter"/>
</dbReference>
<feature type="compositionally biased region" description="Low complexity" evidence="7">
    <location>
        <begin position="15"/>
        <end position="25"/>
    </location>
</feature>
<keyword evidence="4" id="KW-0689">Ribosomal protein</keyword>
<evidence type="ECO:0000313" key="8">
    <source>
        <dbReference type="EMBL" id="KXZ54306.1"/>
    </source>
</evidence>
<evidence type="ECO:0000256" key="6">
    <source>
        <dbReference type="ARBA" id="ARBA00035266"/>
    </source>
</evidence>
<feature type="region of interest" description="Disordered" evidence="7">
    <location>
        <begin position="45"/>
        <end position="107"/>
    </location>
</feature>
<gene>
    <name evidence="8" type="ORF">GPECTOR_5g391</name>
</gene>
<evidence type="ECO:0000256" key="3">
    <source>
        <dbReference type="ARBA" id="ARBA00022884"/>
    </source>
</evidence>
<dbReference type="PANTHER" id="PTHR13479">
    <property type="entry name" value="30S RIBOSOMAL PROTEIN S18"/>
    <property type="match status" value="1"/>
</dbReference>
<comment type="similarity">
    <text evidence="1">Belongs to the bacterial ribosomal protein bS18 family.</text>
</comment>
<dbReference type="PANTHER" id="PTHR13479:SF40">
    <property type="entry name" value="SMALL RIBOSOMAL SUBUNIT PROTEIN BS18M"/>
    <property type="match status" value="1"/>
</dbReference>
<dbReference type="SUPFAM" id="SSF46911">
    <property type="entry name" value="Ribosomal protein S18"/>
    <property type="match status" value="1"/>
</dbReference>
<keyword evidence="9" id="KW-1185">Reference proteome</keyword>
<dbReference type="STRING" id="33097.A0A150GWN3"/>
<protein>
    <recommendedName>
        <fullName evidence="6">Small ribosomal subunit protein bS18c</fullName>
    </recommendedName>
</protein>
<dbReference type="Proteomes" id="UP000075714">
    <property type="component" value="Unassembled WGS sequence"/>
</dbReference>
<dbReference type="Gene3D" id="4.10.640.10">
    <property type="entry name" value="Ribosomal protein S18"/>
    <property type="match status" value="1"/>
</dbReference>
<evidence type="ECO:0000313" key="9">
    <source>
        <dbReference type="Proteomes" id="UP000075714"/>
    </source>
</evidence>
<sequence>MQDVSAAPTVDELHSPSAAAVQQQQPAWHRKYGYAALGGVLPSEGAASGSGAASGLLGSLGAPQQQPRIHPRKRFLPGTTYEPQDLNPFAAKPADAQRRSGVTRPSAAEVKQKADYKNVAFLTTWFLSPAGRLLPRKETRLPVQLHRHVSRQVKLARHMGLIAGETRLDKMHLARLREEQLREAQQRALDAGALAAAGGGRARPSELLDFGA</sequence>
<accession>A0A150GWN3</accession>
<feature type="compositionally biased region" description="Low complexity" evidence="7">
    <location>
        <begin position="45"/>
        <end position="62"/>
    </location>
</feature>
<evidence type="ECO:0000256" key="5">
    <source>
        <dbReference type="ARBA" id="ARBA00023274"/>
    </source>
</evidence>
<proteinExistence type="inferred from homology"/>
<dbReference type="Pfam" id="PF01084">
    <property type="entry name" value="Ribosomal_S18"/>
    <property type="match status" value="1"/>
</dbReference>
<dbReference type="InterPro" id="IPR001648">
    <property type="entry name" value="Ribosomal_bS18"/>
</dbReference>
<keyword evidence="5" id="KW-0687">Ribonucleoprotein</keyword>
<feature type="region of interest" description="Disordered" evidence="7">
    <location>
        <begin position="1"/>
        <end position="25"/>
    </location>
</feature>
<dbReference type="EMBL" id="LSYV01000006">
    <property type="protein sequence ID" value="KXZ54306.1"/>
    <property type="molecule type" value="Genomic_DNA"/>
</dbReference>
<comment type="caution">
    <text evidence="8">The sequence shown here is derived from an EMBL/GenBank/DDBJ whole genome shotgun (WGS) entry which is preliminary data.</text>
</comment>
<comment type="subunit">
    <text evidence="2">Part of the 30S ribosomal subunit.</text>
</comment>
<dbReference type="InterPro" id="IPR036870">
    <property type="entry name" value="Ribosomal_bS18_sf"/>
</dbReference>
<organism evidence="8 9">
    <name type="scientific">Gonium pectorale</name>
    <name type="common">Green alga</name>
    <dbReference type="NCBI Taxonomy" id="33097"/>
    <lineage>
        <taxon>Eukaryota</taxon>
        <taxon>Viridiplantae</taxon>
        <taxon>Chlorophyta</taxon>
        <taxon>core chlorophytes</taxon>
        <taxon>Chlorophyceae</taxon>
        <taxon>CS clade</taxon>
        <taxon>Chlamydomonadales</taxon>
        <taxon>Volvocaceae</taxon>
        <taxon>Gonium</taxon>
    </lineage>
</organism>
<keyword evidence="3" id="KW-0694">RNA-binding</keyword>
<evidence type="ECO:0000256" key="2">
    <source>
        <dbReference type="ARBA" id="ARBA00011458"/>
    </source>
</evidence>
<evidence type="ECO:0000256" key="4">
    <source>
        <dbReference type="ARBA" id="ARBA00022980"/>
    </source>
</evidence>
<dbReference type="GO" id="GO:0003735">
    <property type="term" value="F:structural constituent of ribosome"/>
    <property type="evidence" value="ECO:0007669"/>
    <property type="project" value="InterPro"/>
</dbReference>
<dbReference type="OrthoDB" id="21463at2759"/>